<proteinExistence type="predicted"/>
<evidence type="ECO:0000313" key="2">
    <source>
        <dbReference type="EMBL" id="KAJ7210533.1"/>
    </source>
</evidence>
<protein>
    <submittedName>
        <fullName evidence="2">Uncharacterized protein</fullName>
    </submittedName>
</protein>
<dbReference type="Proteomes" id="UP001219525">
    <property type="component" value="Unassembled WGS sequence"/>
</dbReference>
<feature type="region of interest" description="Disordered" evidence="1">
    <location>
        <begin position="1"/>
        <end position="45"/>
    </location>
</feature>
<reference evidence="2" key="1">
    <citation type="submission" date="2023-03" db="EMBL/GenBank/DDBJ databases">
        <title>Massive genome expansion in bonnet fungi (Mycena s.s.) driven by repeated elements and novel gene families across ecological guilds.</title>
        <authorList>
            <consortium name="Lawrence Berkeley National Laboratory"/>
            <person name="Harder C.B."/>
            <person name="Miyauchi S."/>
            <person name="Viragh M."/>
            <person name="Kuo A."/>
            <person name="Thoen E."/>
            <person name="Andreopoulos B."/>
            <person name="Lu D."/>
            <person name="Skrede I."/>
            <person name="Drula E."/>
            <person name="Henrissat B."/>
            <person name="Morin E."/>
            <person name="Kohler A."/>
            <person name="Barry K."/>
            <person name="LaButti K."/>
            <person name="Morin E."/>
            <person name="Salamov A."/>
            <person name="Lipzen A."/>
            <person name="Mereny Z."/>
            <person name="Hegedus B."/>
            <person name="Baldrian P."/>
            <person name="Stursova M."/>
            <person name="Weitz H."/>
            <person name="Taylor A."/>
            <person name="Grigoriev I.V."/>
            <person name="Nagy L.G."/>
            <person name="Martin F."/>
            <person name="Kauserud H."/>
        </authorList>
    </citation>
    <scope>NUCLEOTIDE SEQUENCE</scope>
    <source>
        <strain evidence="2">9144</strain>
    </source>
</reference>
<evidence type="ECO:0000313" key="3">
    <source>
        <dbReference type="Proteomes" id="UP001219525"/>
    </source>
</evidence>
<accession>A0AAD6YAQ3</accession>
<gene>
    <name evidence="2" type="ORF">GGX14DRAFT_565746</name>
</gene>
<evidence type="ECO:0000256" key="1">
    <source>
        <dbReference type="SAM" id="MobiDB-lite"/>
    </source>
</evidence>
<dbReference type="EMBL" id="JARJCW010000028">
    <property type="protein sequence ID" value="KAJ7210533.1"/>
    <property type="molecule type" value="Genomic_DNA"/>
</dbReference>
<keyword evidence="3" id="KW-1185">Reference proteome</keyword>
<name>A0AAD6YAQ3_9AGAR</name>
<sequence length="349" mass="39490">MSHQSESSWETTSHQPLSRTVTGVQPTFYTPLKTQEKKSTPDSAWQDKSRAVLKACISADRGSLAPLNSGPEPYDASNHQLDFVHNHIINRRWNLEEVASKMRALLRLIRLRTRTTSAVVDQVRERDDDKCRLTGVEREKEGSEAEDQEARGVVTDMLQVVQCLPFKTGNTSFDLIEGLAGIKFTGWQADSVGNMFLTRPTIHEQFAAFKFFFEWIRTPKGEEIIIRGRTGPASPRTTLRGLLNDRGHRCDSILDNPLRPRHTGIADLDPKYFIVHKYIGDIVWMSGGTEPVSDGEEDDDDDVKVLSDTNIGAVIEKLHAPEMDMLPREREGIFRPRIQLVPKNSVWVN</sequence>
<comment type="caution">
    <text evidence="2">The sequence shown here is derived from an EMBL/GenBank/DDBJ whole genome shotgun (WGS) entry which is preliminary data.</text>
</comment>
<feature type="compositionally biased region" description="Polar residues" evidence="1">
    <location>
        <begin position="1"/>
        <end position="28"/>
    </location>
</feature>
<dbReference type="AlphaFoldDB" id="A0AAD6YAQ3"/>
<feature type="compositionally biased region" description="Basic and acidic residues" evidence="1">
    <location>
        <begin position="34"/>
        <end position="45"/>
    </location>
</feature>
<organism evidence="2 3">
    <name type="scientific">Mycena pura</name>
    <dbReference type="NCBI Taxonomy" id="153505"/>
    <lineage>
        <taxon>Eukaryota</taxon>
        <taxon>Fungi</taxon>
        <taxon>Dikarya</taxon>
        <taxon>Basidiomycota</taxon>
        <taxon>Agaricomycotina</taxon>
        <taxon>Agaricomycetes</taxon>
        <taxon>Agaricomycetidae</taxon>
        <taxon>Agaricales</taxon>
        <taxon>Marasmiineae</taxon>
        <taxon>Mycenaceae</taxon>
        <taxon>Mycena</taxon>
    </lineage>
</organism>